<dbReference type="Gene3D" id="1.20.1510.10">
    <property type="entry name" value="Cation efflux protein transmembrane domain"/>
    <property type="match status" value="1"/>
</dbReference>
<dbReference type="Proteomes" id="UP000038010">
    <property type="component" value="Unassembled WGS sequence"/>
</dbReference>
<dbReference type="PANTHER" id="PTHR43840">
    <property type="entry name" value="MITOCHONDRIAL METAL TRANSPORTER 1-RELATED"/>
    <property type="match status" value="1"/>
</dbReference>
<keyword evidence="6" id="KW-0406">Ion transport</keyword>
<organism evidence="10 11">
    <name type="scientific">Cyphellophora attinorum</name>
    <dbReference type="NCBI Taxonomy" id="1664694"/>
    <lineage>
        <taxon>Eukaryota</taxon>
        <taxon>Fungi</taxon>
        <taxon>Dikarya</taxon>
        <taxon>Ascomycota</taxon>
        <taxon>Pezizomycotina</taxon>
        <taxon>Eurotiomycetes</taxon>
        <taxon>Chaetothyriomycetidae</taxon>
        <taxon>Chaetothyriales</taxon>
        <taxon>Cyphellophoraceae</taxon>
        <taxon>Cyphellophora</taxon>
    </lineage>
</organism>
<dbReference type="RefSeq" id="XP_018004972.1">
    <property type="nucleotide sequence ID" value="XM_018142820.1"/>
</dbReference>
<dbReference type="NCBIfam" id="TIGR01297">
    <property type="entry name" value="CDF"/>
    <property type="match status" value="1"/>
</dbReference>
<feature type="region of interest" description="Disordered" evidence="8">
    <location>
        <begin position="361"/>
        <end position="409"/>
    </location>
</feature>
<keyword evidence="5" id="KW-1133">Transmembrane helix</keyword>
<dbReference type="FunFam" id="1.20.1510.10:FF:000013">
    <property type="entry name" value="Cation efflux family protein"/>
    <property type="match status" value="1"/>
</dbReference>
<name>A0A0N0NRM3_9EURO</name>
<feature type="compositionally biased region" description="Basic and acidic residues" evidence="8">
    <location>
        <begin position="1"/>
        <end position="11"/>
    </location>
</feature>
<dbReference type="GO" id="GO:0008324">
    <property type="term" value="F:monoatomic cation transmembrane transporter activity"/>
    <property type="evidence" value="ECO:0007669"/>
    <property type="project" value="InterPro"/>
</dbReference>
<comment type="subcellular location">
    <subcellularLocation>
        <location evidence="1">Membrane</location>
        <topology evidence="1">Multi-pass membrane protein</topology>
    </subcellularLocation>
</comment>
<comment type="caution">
    <text evidence="10">The sequence shown here is derived from an EMBL/GenBank/DDBJ whole genome shotgun (WGS) entry which is preliminary data.</text>
</comment>
<evidence type="ECO:0000256" key="1">
    <source>
        <dbReference type="ARBA" id="ARBA00004141"/>
    </source>
</evidence>
<protein>
    <submittedName>
        <fullName evidence="10">Mitochondrial metal transporter 2</fullName>
    </submittedName>
</protein>
<dbReference type="InterPro" id="IPR050291">
    <property type="entry name" value="CDF_Transporter"/>
</dbReference>
<keyword evidence="7" id="KW-0472">Membrane</keyword>
<keyword evidence="3" id="KW-0813">Transport</keyword>
<evidence type="ECO:0000259" key="9">
    <source>
        <dbReference type="Pfam" id="PF01545"/>
    </source>
</evidence>
<feature type="domain" description="Cation efflux protein transmembrane" evidence="9">
    <location>
        <begin position="42"/>
        <end position="260"/>
    </location>
</feature>
<dbReference type="PANTHER" id="PTHR43840:SF15">
    <property type="entry name" value="MITOCHONDRIAL METAL TRANSPORTER 1-RELATED"/>
    <property type="match status" value="1"/>
</dbReference>
<feature type="region of interest" description="Disordered" evidence="8">
    <location>
        <begin position="1"/>
        <end position="27"/>
    </location>
</feature>
<dbReference type="GO" id="GO:0030003">
    <property type="term" value="P:intracellular monoatomic cation homeostasis"/>
    <property type="evidence" value="ECO:0007669"/>
    <property type="project" value="UniProtKB-ARBA"/>
</dbReference>
<proteinExistence type="inferred from homology"/>
<evidence type="ECO:0000256" key="4">
    <source>
        <dbReference type="ARBA" id="ARBA00022692"/>
    </source>
</evidence>
<evidence type="ECO:0000256" key="7">
    <source>
        <dbReference type="ARBA" id="ARBA00023136"/>
    </source>
</evidence>
<sequence length="409" mass="44073">MAKTQKREHAGHAHGHGHSHGHDNTYLTSSNKNDAGVKITRIGLFVNLGMAIGKGVGGYVFHSQALIADGFHALTDLVSDFMTLATISWSLRPPTERFPTGYGKIESLGALGVSGLLLFGGIGMGLNGIDTLYMQLFADHAHDAHEHSHGLFSFLGHNHSHGGGPPSLNAAWLAAGSIVVKEWLYRATIKIARERKSSVLASNAVHHRIDSLTSIVALLTIGGAHVISDASWLDPVGGIIIAAMVIRAGWGNTKSALLELGDVTIDEEVKEKVQRVSNRALKGNSTTKIAGVENGSEIEVRDVQGIKSGQNYLIDIELVAPNTFTLQQLSAIEEAVRNRVGLKVRGARRVRVKFVSSEDSSSNLTTDFIPADISPRSSPEPEAEDEHNHSHVHSNGHAHTHQHEQKKDR</sequence>
<evidence type="ECO:0000313" key="11">
    <source>
        <dbReference type="Proteomes" id="UP000038010"/>
    </source>
</evidence>
<evidence type="ECO:0000313" key="10">
    <source>
        <dbReference type="EMBL" id="KPI45009.1"/>
    </source>
</evidence>
<evidence type="ECO:0000256" key="3">
    <source>
        <dbReference type="ARBA" id="ARBA00022448"/>
    </source>
</evidence>
<dbReference type="SUPFAM" id="SSF161111">
    <property type="entry name" value="Cation efflux protein transmembrane domain-like"/>
    <property type="match status" value="1"/>
</dbReference>
<dbReference type="OrthoDB" id="435980at2759"/>
<accession>A0A0N0NRM3</accession>
<comment type="similarity">
    <text evidence="2">Belongs to the cation diffusion facilitator (CDF) transporter (TC 2.A.4) family. SLC30A subfamily.</text>
</comment>
<evidence type="ECO:0000256" key="8">
    <source>
        <dbReference type="SAM" id="MobiDB-lite"/>
    </source>
</evidence>
<dbReference type="GO" id="GO:0098771">
    <property type="term" value="P:inorganic ion homeostasis"/>
    <property type="evidence" value="ECO:0007669"/>
    <property type="project" value="UniProtKB-ARBA"/>
</dbReference>
<keyword evidence="4" id="KW-0812">Transmembrane</keyword>
<dbReference type="GO" id="GO:0016020">
    <property type="term" value="C:membrane"/>
    <property type="evidence" value="ECO:0007669"/>
    <property type="project" value="UniProtKB-SubCell"/>
</dbReference>
<dbReference type="GeneID" id="28734700"/>
<evidence type="ECO:0000256" key="2">
    <source>
        <dbReference type="ARBA" id="ARBA00008873"/>
    </source>
</evidence>
<dbReference type="AlphaFoldDB" id="A0A0N0NRM3"/>
<dbReference type="EMBL" id="LFJN01000002">
    <property type="protein sequence ID" value="KPI45009.1"/>
    <property type="molecule type" value="Genomic_DNA"/>
</dbReference>
<feature type="compositionally biased region" description="Basic residues" evidence="8">
    <location>
        <begin position="390"/>
        <end position="400"/>
    </location>
</feature>
<evidence type="ECO:0000256" key="6">
    <source>
        <dbReference type="ARBA" id="ARBA00023065"/>
    </source>
</evidence>
<evidence type="ECO:0000256" key="5">
    <source>
        <dbReference type="ARBA" id="ARBA00022989"/>
    </source>
</evidence>
<dbReference type="VEuPathDB" id="FungiDB:AB675_2819"/>
<dbReference type="InterPro" id="IPR058533">
    <property type="entry name" value="Cation_efflux_TM"/>
</dbReference>
<dbReference type="InterPro" id="IPR027469">
    <property type="entry name" value="Cation_efflux_TMD_sf"/>
</dbReference>
<dbReference type="Pfam" id="PF01545">
    <property type="entry name" value="Cation_efflux"/>
    <property type="match status" value="1"/>
</dbReference>
<dbReference type="InterPro" id="IPR002524">
    <property type="entry name" value="Cation_efflux"/>
</dbReference>
<gene>
    <name evidence="10" type="ORF">AB675_2819</name>
</gene>
<keyword evidence="11" id="KW-1185">Reference proteome</keyword>
<reference evidence="10 11" key="1">
    <citation type="submission" date="2015-06" db="EMBL/GenBank/DDBJ databases">
        <title>Draft genome of the ant-associated black yeast Phialophora attae CBS 131958.</title>
        <authorList>
            <person name="Moreno L.F."/>
            <person name="Stielow B.J."/>
            <person name="de Hoog S."/>
            <person name="Vicente V.A."/>
            <person name="Weiss V.A."/>
            <person name="de Vries M."/>
            <person name="Cruz L.M."/>
            <person name="Souza E.M."/>
        </authorList>
    </citation>
    <scope>NUCLEOTIDE SEQUENCE [LARGE SCALE GENOMIC DNA]</scope>
    <source>
        <strain evidence="10 11">CBS 131958</strain>
    </source>
</reference>
<dbReference type="STRING" id="1664694.A0A0N0NRM3"/>
<dbReference type="GO" id="GO:0005739">
    <property type="term" value="C:mitochondrion"/>
    <property type="evidence" value="ECO:0007669"/>
    <property type="project" value="UniProtKB-ARBA"/>
</dbReference>